<reference evidence="14 16" key="3">
    <citation type="submission" date="2019-07" db="EMBL/GenBank/DDBJ databases">
        <authorList>
            <person name="Jastrzebski P J."/>
            <person name="Paukszto L."/>
            <person name="Jastrzebski P J."/>
        </authorList>
    </citation>
    <scope>NUCLEOTIDE SEQUENCE [LARGE SCALE GENOMIC DNA]</scope>
    <source>
        <strain evidence="14 16">WMS-il1</strain>
    </source>
</reference>
<dbReference type="EMBL" id="UYSG01010928">
    <property type="protein sequence ID" value="VDL59681.1"/>
    <property type="molecule type" value="Genomic_DNA"/>
</dbReference>
<evidence type="ECO:0000256" key="8">
    <source>
        <dbReference type="PIRSR" id="PIRSR000185-1"/>
    </source>
</evidence>
<gene>
    <name evidence="13" type="ORF">HDID_LOCUS7363</name>
    <name evidence="14" type="ORF">WMSIL1_LOCUS2273</name>
</gene>
<dbReference type="SUPFAM" id="SSF53223">
    <property type="entry name" value="Aminoacid dehydrogenase-like, N-terminal domain"/>
    <property type="match status" value="1"/>
</dbReference>
<evidence type="ECO:0000256" key="9">
    <source>
        <dbReference type="PIRSR" id="PIRSR000185-2"/>
    </source>
</evidence>
<keyword evidence="16" id="KW-1185">Reference proteome</keyword>
<comment type="similarity">
    <text evidence="2 7 11">Belongs to the Glu/Leu/Phe/Val dehydrogenases family.</text>
</comment>
<feature type="binding site" evidence="9">
    <location>
        <position position="385"/>
    </location>
    <ligand>
        <name>substrate</name>
    </ligand>
</feature>
<dbReference type="AlphaFoldDB" id="A0A0R3SQK9"/>
<feature type="site" description="Important for catalysis" evidence="10">
    <location>
        <position position="170"/>
    </location>
</feature>
<dbReference type="Gene3D" id="3.40.50.720">
    <property type="entry name" value="NAD(P)-binding Rossmann-like Domain"/>
    <property type="match status" value="1"/>
</dbReference>
<dbReference type="Proteomes" id="UP000274504">
    <property type="component" value="Unassembled WGS sequence"/>
</dbReference>
<dbReference type="CDD" id="cd01076">
    <property type="entry name" value="NAD_bind_1_Glu_DH"/>
    <property type="match status" value="1"/>
</dbReference>
<keyword evidence="3 7" id="KW-0560">Oxidoreductase</keyword>
<feature type="binding site" evidence="9">
    <location>
        <position position="257"/>
    </location>
    <ligand>
        <name>NAD(+)</name>
        <dbReference type="ChEBI" id="CHEBI:57540"/>
    </ligand>
</feature>
<dbReference type="PIRSF" id="PIRSF000185">
    <property type="entry name" value="Glu_DH"/>
    <property type="match status" value="1"/>
</dbReference>
<evidence type="ECO:0000256" key="6">
    <source>
        <dbReference type="ARBA" id="ARBA00048577"/>
    </source>
</evidence>
<dbReference type="InterPro" id="IPR033922">
    <property type="entry name" value="NAD_bind_Glu_DH"/>
</dbReference>
<evidence type="ECO:0000256" key="7">
    <source>
        <dbReference type="PIRNR" id="PIRNR000185"/>
    </source>
</evidence>
<accession>A0A0R3SQK9</accession>
<keyword evidence="9" id="KW-0520">NAD</keyword>
<dbReference type="Gene3D" id="1.10.287.140">
    <property type="match status" value="1"/>
</dbReference>
<dbReference type="Gene3D" id="3.40.50.10860">
    <property type="entry name" value="Leucine Dehydrogenase, chain A, domain 1"/>
    <property type="match status" value="1"/>
</dbReference>
<evidence type="ECO:0000256" key="4">
    <source>
        <dbReference type="ARBA" id="ARBA00023128"/>
    </source>
</evidence>
<feature type="active site" description="Proton donor" evidence="8">
    <location>
        <position position="128"/>
    </location>
</feature>
<dbReference type="GO" id="GO:0004352">
    <property type="term" value="F:glutamate dehydrogenase (NAD+) activity"/>
    <property type="evidence" value="ECO:0007669"/>
    <property type="project" value="TreeGrafter"/>
</dbReference>
<dbReference type="InterPro" id="IPR006097">
    <property type="entry name" value="Glu/Leu/Phe/Val/Trp_DH_dimer"/>
</dbReference>
<feature type="domain" description="Glutamate/phenylalanine/leucine/valine/L-tryptophan dehydrogenase C-terminal" evidence="12">
    <location>
        <begin position="210"/>
        <end position="492"/>
    </location>
</feature>
<dbReference type="WBParaSite" id="HDID_0000736501-mRNA-1">
    <property type="protein sequence ID" value="HDID_0000736501-mRNA-1"/>
    <property type="gene ID" value="HDID_0000736501"/>
</dbReference>
<protein>
    <recommendedName>
        <fullName evidence="7">Glutamate dehydrogenase</fullName>
    </recommendedName>
</protein>
<dbReference type="GO" id="GO:0006538">
    <property type="term" value="P:L-glutamate catabolic process"/>
    <property type="evidence" value="ECO:0007669"/>
    <property type="project" value="TreeGrafter"/>
</dbReference>
<dbReference type="GO" id="GO:0005739">
    <property type="term" value="C:mitochondrion"/>
    <property type="evidence" value="ECO:0007669"/>
    <property type="project" value="UniProtKB-SubCell"/>
</dbReference>
<evidence type="ECO:0000313" key="17">
    <source>
        <dbReference type="WBParaSite" id="HDID_0000736501-mRNA-1"/>
    </source>
</evidence>
<keyword evidence="9" id="KW-0547">Nucleotide-binding</keyword>
<dbReference type="EMBL" id="CABIJS010000055">
    <property type="protein sequence ID" value="VUZ41397.1"/>
    <property type="molecule type" value="Genomic_DNA"/>
</dbReference>
<evidence type="ECO:0000256" key="11">
    <source>
        <dbReference type="RuleBase" id="RU004417"/>
    </source>
</evidence>
<dbReference type="PANTHER" id="PTHR11606">
    <property type="entry name" value="GLUTAMATE DEHYDROGENASE"/>
    <property type="match status" value="1"/>
</dbReference>
<organism evidence="17">
    <name type="scientific">Hymenolepis diminuta</name>
    <name type="common">Rat tapeworm</name>
    <dbReference type="NCBI Taxonomy" id="6216"/>
    <lineage>
        <taxon>Eukaryota</taxon>
        <taxon>Metazoa</taxon>
        <taxon>Spiralia</taxon>
        <taxon>Lophotrochozoa</taxon>
        <taxon>Platyhelminthes</taxon>
        <taxon>Cestoda</taxon>
        <taxon>Eucestoda</taxon>
        <taxon>Cyclophyllidea</taxon>
        <taxon>Hymenolepididae</taxon>
        <taxon>Hymenolepis</taxon>
    </lineage>
</organism>
<evidence type="ECO:0000256" key="3">
    <source>
        <dbReference type="ARBA" id="ARBA00023002"/>
    </source>
</evidence>
<dbReference type="OrthoDB" id="6718861at2759"/>
<dbReference type="InterPro" id="IPR006096">
    <property type="entry name" value="Glu/Leu/Phe/Val/Trp_DH_C"/>
</dbReference>
<dbReference type="InterPro" id="IPR036291">
    <property type="entry name" value="NAD(P)-bd_dom_sf"/>
</dbReference>
<dbReference type="InterPro" id="IPR014362">
    <property type="entry name" value="Glu_DH"/>
</dbReference>
<evidence type="ECO:0000313" key="16">
    <source>
        <dbReference type="Proteomes" id="UP000321570"/>
    </source>
</evidence>
<comment type="subcellular location">
    <subcellularLocation>
        <location evidence="1">Mitochondrion</location>
    </subcellularLocation>
</comment>
<comment type="catalytic activity">
    <reaction evidence="5">
        <text>L-glutamate + NAD(+) + H2O = 2-oxoglutarate + NH4(+) + NADH + H(+)</text>
        <dbReference type="Rhea" id="RHEA:15133"/>
        <dbReference type="ChEBI" id="CHEBI:15377"/>
        <dbReference type="ChEBI" id="CHEBI:15378"/>
        <dbReference type="ChEBI" id="CHEBI:16810"/>
        <dbReference type="ChEBI" id="CHEBI:28938"/>
        <dbReference type="ChEBI" id="CHEBI:29985"/>
        <dbReference type="ChEBI" id="CHEBI:57540"/>
        <dbReference type="ChEBI" id="CHEBI:57945"/>
        <dbReference type="EC" id="1.4.1.3"/>
    </reaction>
</comment>
<dbReference type="GO" id="GO:0000166">
    <property type="term" value="F:nucleotide binding"/>
    <property type="evidence" value="ECO:0007669"/>
    <property type="project" value="UniProtKB-KW"/>
</dbReference>
<evidence type="ECO:0000256" key="5">
    <source>
        <dbReference type="ARBA" id="ARBA00047867"/>
    </source>
</evidence>
<evidence type="ECO:0000313" key="13">
    <source>
        <dbReference type="EMBL" id="VDL59681.1"/>
    </source>
</evidence>
<sequence>MTNNVIVEPPFYEMVGMFADEAMEYVEKKVTDELPFKGSEQDKRNYIKGILMSMKPCDDILEFNFPIKLDNGEYEMIQGWRAQHSHHITPCKGGIRFAPDVNMNEVMALASLMTYKCSLVDIPFGGAKAAVKIDPGKYSLGELERICRRFALELAKKNFIGPTSDVPAPDVGTGQKEMAWIANTYANTVGLGDLNALGCVTGKPVEHGGVEGRTEATGLGLFFGLKNFVESEKNCKACGLDKPGIEGKTVIVQGFGNVGTYSSKFLQAAGAKIIGIIEIDTALYNPDGLDFNEVDEYRNKHGSLKGFPNAKEVDKQELMYYECDILIPAALQRQITAANVDKIKAKVIGEGANGPTSYYAHKKLIKRNVMIIPDLLMNSGGVTVSYFEWLKNLNHVSYGRLNFKYEKENNMCLLRTIESAIGKPIGPSVELAHRMDAASELDIVHSGLEFSIERASRQIMDTAERYNLGLDFRLAAYIVAIERVFHSLRVSGNIF</sequence>
<evidence type="ECO:0000256" key="10">
    <source>
        <dbReference type="PIRSR" id="PIRSR000185-3"/>
    </source>
</evidence>
<comment type="catalytic activity">
    <reaction evidence="6">
        <text>L-glutamate + NADP(+) + H2O = 2-oxoglutarate + NH4(+) + NADPH + H(+)</text>
        <dbReference type="Rhea" id="RHEA:11612"/>
        <dbReference type="ChEBI" id="CHEBI:15377"/>
        <dbReference type="ChEBI" id="CHEBI:15378"/>
        <dbReference type="ChEBI" id="CHEBI:16810"/>
        <dbReference type="ChEBI" id="CHEBI:28938"/>
        <dbReference type="ChEBI" id="CHEBI:29985"/>
        <dbReference type="ChEBI" id="CHEBI:57783"/>
        <dbReference type="ChEBI" id="CHEBI:58349"/>
        <dbReference type="EC" id="1.4.1.3"/>
    </reaction>
</comment>
<dbReference type="PRINTS" id="PR00082">
    <property type="entry name" value="GLFDHDRGNASE"/>
</dbReference>
<evidence type="ECO:0000256" key="1">
    <source>
        <dbReference type="ARBA" id="ARBA00004173"/>
    </source>
</evidence>
<evidence type="ECO:0000313" key="14">
    <source>
        <dbReference type="EMBL" id="VUZ41397.1"/>
    </source>
</evidence>
<dbReference type="FunFam" id="3.40.50.720:FF:000100">
    <property type="entry name" value="Glutamate dehydrogenase 1, mitochondrial"/>
    <property type="match status" value="1"/>
</dbReference>
<dbReference type="STRING" id="6216.A0A0R3SQK9"/>
<dbReference type="SUPFAM" id="SSF51735">
    <property type="entry name" value="NAD(P)-binding Rossmann-fold domains"/>
    <property type="match status" value="1"/>
</dbReference>
<keyword evidence="4" id="KW-0496">Mitochondrion</keyword>
<dbReference type="Pfam" id="PF02812">
    <property type="entry name" value="ELFV_dehydrog_N"/>
    <property type="match status" value="1"/>
</dbReference>
<name>A0A0R3SQK9_HYMDI</name>
<reference evidence="13 15" key="2">
    <citation type="submission" date="2018-11" db="EMBL/GenBank/DDBJ databases">
        <authorList>
            <consortium name="Pathogen Informatics"/>
        </authorList>
    </citation>
    <scope>NUCLEOTIDE SEQUENCE [LARGE SCALE GENOMIC DNA]</scope>
</reference>
<reference evidence="17" key="1">
    <citation type="submission" date="2017-02" db="UniProtKB">
        <authorList>
            <consortium name="WormBaseParasite"/>
        </authorList>
    </citation>
    <scope>IDENTIFICATION</scope>
</reference>
<evidence type="ECO:0000256" key="2">
    <source>
        <dbReference type="ARBA" id="ARBA00006382"/>
    </source>
</evidence>
<dbReference type="Pfam" id="PF00208">
    <property type="entry name" value="ELFV_dehydrog"/>
    <property type="match status" value="1"/>
</dbReference>
<dbReference type="PANTHER" id="PTHR11606:SF13">
    <property type="entry name" value="GLUTAMATE DEHYDROGENASE 1, MITOCHONDRIAL"/>
    <property type="match status" value="1"/>
</dbReference>
<evidence type="ECO:0000313" key="15">
    <source>
        <dbReference type="Proteomes" id="UP000274504"/>
    </source>
</evidence>
<evidence type="ECO:0000259" key="12">
    <source>
        <dbReference type="SMART" id="SM00839"/>
    </source>
</evidence>
<dbReference type="InterPro" id="IPR006095">
    <property type="entry name" value="Glu/Leu/Phe/Val/Trp_DH"/>
</dbReference>
<dbReference type="InterPro" id="IPR046346">
    <property type="entry name" value="Aminoacid_DH-like_N_sf"/>
</dbReference>
<feature type="binding site" evidence="9">
    <location>
        <position position="217"/>
    </location>
    <ligand>
        <name>NAD(+)</name>
        <dbReference type="ChEBI" id="CHEBI:57540"/>
    </ligand>
</feature>
<proteinExistence type="inferred from homology"/>
<feature type="binding site" evidence="9">
    <location>
        <position position="116"/>
    </location>
    <ligand>
        <name>substrate</name>
    </ligand>
</feature>
<feature type="binding site" evidence="9">
    <location>
        <position position="92"/>
    </location>
    <ligand>
        <name>substrate</name>
    </ligand>
</feature>
<dbReference type="SMART" id="SM00839">
    <property type="entry name" value="ELFV_dehydrog"/>
    <property type="match status" value="1"/>
</dbReference>
<dbReference type="Proteomes" id="UP000321570">
    <property type="component" value="Unassembled WGS sequence"/>
</dbReference>